<accession>A0A809YYQ0</accession>
<dbReference type="EMBL" id="AP023099">
    <property type="protein sequence ID" value="BCE88483.1"/>
    <property type="molecule type" value="Genomic_DNA"/>
</dbReference>
<protein>
    <submittedName>
        <fullName evidence="2">Uncharacterized protein</fullName>
    </submittedName>
</protein>
<dbReference type="AlphaFoldDB" id="A0A809YYQ0"/>
<dbReference type="EMBL" id="AP023091">
    <property type="protein sequence ID" value="BCE18687.1"/>
    <property type="molecule type" value="Genomic_DNA"/>
</dbReference>
<proteinExistence type="predicted"/>
<reference evidence="3" key="2">
    <citation type="submission" date="2020-05" db="EMBL/GenBank/DDBJ databases">
        <title>Complete genome sequence of Bradyrhizobium diazoefficiens XF10 isolated from soybean nodule.</title>
        <authorList>
            <person name="Noda R."/>
            <person name="Kakizaki K."/>
            <person name="Minamisawa K."/>
        </authorList>
    </citation>
    <scope>NUCLEOTIDE SEQUENCE</scope>
    <source>
        <strain evidence="3">XF10</strain>
    </source>
</reference>
<gene>
    <name evidence="3" type="ORF">XF10B_12810</name>
    <name evidence="1" type="ORF">XF1B_13680</name>
    <name evidence="2" type="ORF">XF4B_12880</name>
</gene>
<name>A0A809YYQ0_9BRAD</name>
<dbReference type="EMBL" id="AP023094">
    <property type="protein sequence ID" value="BCE44939.1"/>
    <property type="molecule type" value="Genomic_DNA"/>
</dbReference>
<evidence type="ECO:0000313" key="3">
    <source>
        <dbReference type="EMBL" id="BCE88483.1"/>
    </source>
</evidence>
<evidence type="ECO:0000313" key="2">
    <source>
        <dbReference type="EMBL" id="BCE44939.1"/>
    </source>
</evidence>
<reference evidence="1" key="1">
    <citation type="submission" date="2020-05" db="EMBL/GenBank/DDBJ databases">
        <title>Complete genome sequence of Bradyrhizobium diazoefficiens XF1 isolated from soybean nodule.</title>
        <authorList>
            <person name="Noda R."/>
            <person name="Kakizaki K."/>
            <person name="Minamisawa K."/>
        </authorList>
    </citation>
    <scope>NUCLEOTIDE SEQUENCE</scope>
    <source>
        <strain evidence="1">XF1</strain>
    </source>
</reference>
<reference evidence="2" key="3">
    <citation type="submission" date="2020-05" db="EMBL/GenBank/DDBJ databases">
        <title>Complete genome sequence of Bradyrhizobium diazoefficiens XF4 isolated from soybean nodule.</title>
        <authorList>
            <person name="Noda R."/>
            <person name="Kakizaki K."/>
            <person name="Minamisawa K."/>
        </authorList>
    </citation>
    <scope>NUCLEOTIDE SEQUENCE</scope>
    <source>
        <strain evidence="2">XF4</strain>
    </source>
</reference>
<organism evidence="2">
    <name type="scientific">Bradyrhizobium diazoefficiens</name>
    <dbReference type="NCBI Taxonomy" id="1355477"/>
    <lineage>
        <taxon>Bacteria</taxon>
        <taxon>Pseudomonadati</taxon>
        <taxon>Pseudomonadota</taxon>
        <taxon>Alphaproteobacteria</taxon>
        <taxon>Hyphomicrobiales</taxon>
        <taxon>Nitrobacteraceae</taxon>
        <taxon>Bradyrhizobium</taxon>
    </lineage>
</organism>
<sequence>MTLSNQHMRFDPQLRARPVELKEAIGRFTRYLIAQEDRLGLRSRARKDEDLRKFTIAVEAVVCNLLMQGLLREDTALAVPLDNNMMWGANRYRNPVYGQHFLGLLDLLERLKLLKRVTTGYRFSKTAKAPSLFKTVADLGKRFPRVTPDSFRREQEQEILVLKSGRDDDGNATLINYSESQKTRTLRRQIQRINNWLLDADIELTGTRAAARLGKEGEVIASYRRTLRRTFNNKSWQQGGRLSGGFWMTMPRKDRFRQIRIDGKPVADVDYQQLFPRLAYVRAGAPPPTGDLYDVMGDATGRDGWKLLLNALLFTRGPLKRWPRDCSPLLPQLNLKQALALLEQKHEPIAHMFGTGIGFELMFLESELLIAVVTHLFQSGIPALPLHDAVLVAKPNAEAAKAAMKYAFCAGSAQSRAFIKVEFGPGK</sequence>
<evidence type="ECO:0000313" key="1">
    <source>
        <dbReference type="EMBL" id="BCE18687.1"/>
    </source>
</evidence>